<protein>
    <recommendedName>
        <fullName evidence="5">DUF1648 domain-containing protein</fullName>
    </recommendedName>
</protein>
<keyword evidence="2" id="KW-0472">Membrane</keyword>
<evidence type="ECO:0000313" key="4">
    <source>
        <dbReference type="Proteomes" id="UP000649753"/>
    </source>
</evidence>
<accession>A0A927M3P9</accession>
<gene>
    <name evidence="3" type="ORF">H4W31_001874</name>
</gene>
<evidence type="ECO:0000256" key="2">
    <source>
        <dbReference type="SAM" id="Phobius"/>
    </source>
</evidence>
<evidence type="ECO:0000313" key="3">
    <source>
        <dbReference type="EMBL" id="MBE1486236.1"/>
    </source>
</evidence>
<sequence length="337" mass="35273">MRTARWIAGIGLLPGVLLGGATALTLAWRERLPDHLPNQGGVGDRPMVTTISVDMLTAILIGVALAAWITGLVVFLAAGRLPRIPRHWLRTGVQVAVAAVAGAAVTILLMVLGAALDATTAADVHISWAYFAAIMAVPAVAAVLSGLVATLLAGRAPAQPSDPTATTATASAPQPARPAATADDERLLWWESRSLRPVVWAMVALAVSGLLLAAVLVPFVGLPGWAGLAPTVTAPVLLPFTRYRLAIDARGVRLTFGLVRWRLPLTAIAAAEETRLDAATWLTRGMLRGATDPTLPLLPGQVLALRLTDGTRRLVTCRDVATAVDTVNTLRARATAR</sequence>
<dbReference type="Proteomes" id="UP000649753">
    <property type="component" value="Unassembled WGS sequence"/>
</dbReference>
<organism evidence="3 4">
    <name type="scientific">Plantactinospora soyae</name>
    <dbReference type="NCBI Taxonomy" id="1544732"/>
    <lineage>
        <taxon>Bacteria</taxon>
        <taxon>Bacillati</taxon>
        <taxon>Actinomycetota</taxon>
        <taxon>Actinomycetes</taxon>
        <taxon>Micromonosporales</taxon>
        <taxon>Micromonosporaceae</taxon>
        <taxon>Plantactinospora</taxon>
    </lineage>
</organism>
<feature type="transmembrane region" description="Helical" evidence="2">
    <location>
        <begin position="198"/>
        <end position="219"/>
    </location>
</feature>
<reference evidence="3" key="1">
    <citation type="submission" date="2020-10" db="EMBL/GenBank/DDBJ databases">
        <title>Sequencing the genomes of 1000 actinobacteria strains.</title>
        <authorList>
            <person name="Klenk H.-P."/>
        </authorList>
    </citation>
    <scope>NUCLEOTIDE SEQUENCE</scope>
    <source>
        <strain evidence="3">DSM 46832</strain>
    </source>
</reference>
<evidence type="ECO:0008006" key="5">
    <source>
        <dbReference type="Google" id="ProtNLM"/>
    </source>
</evidence>
<evidence type="ECO:0000256" key="1">
    <source>
        <dbReference type="SAM" id="MobiDB-lite"/>
    </source>
</evidence>
<feature type="transmembrane region" description="Helical" evidence="2">
    <location>
        <begin position="225"/>
        <end position="243"/>
    </location>
</feature>
<comment type="caution">
    <text evidence="3">The sequence shown here is derived from an EMBL/GenBank/DDBJ whole genome shotgun (WGS) entry which is preliminary data.</text>
</comment>
<dbReference type="EMBL" id="JADBEB010000001">
    <property type="protein sequence ID" value="MBE1486236.1"/>
    <property type="molecule type" value="Genomic_DNA"/>
</dbReference>
<feature type="region of interest" description="Disordered" evidence="1">
    <location>
        <begin position="157"/>
        <end position="179"/>
    </location>
</feature>
<dbReference type="AlphaFoldDB" id="A0A927M3P9"/>
<feature type="transmembrane region" description="Helical" evidence="2">
    <location>
        <begin position="128"/>
        <end position="153"/>
    </location>
</feature>
<keyword evidence="4" id="KW-1185">Reference proteome</keyword>
<feature type="transmembrane region" description="Helical" evidence="2">
    <location>
        <begin position="55"/>
        <end position="79"/>
    </location>
</feature>
<keyword evidence="2" id="KW-1133">Transmembrane helix</keyword>
<feature type="transmembrane region" description="Helical" evidence="2">
    <location>
        <begin position="91"/>
        <end position="116"/>
    </location>
</feature>
<keyword evidence="2" id="KW-0812">Transmembrane</keyword>
<dbReference type="RefSeq" id="WP_192766294.1">
    <property type="nucleotide sequence ID" value="NZ_JADBEB010000001.1"/>
</dbReference>
<name>A0A927M3P9_9ACTN</name>
<proteinExistence type="predicted"/>